<dbReference type="NCBIfam" id="NF033153">
    <property type="entry name" value="phage_ICD_like"/>
    <property type="match status" value="1"/>
</dbReference>
<gene>
    <name evidence="1" type="ORF">EX242_07575</name>
</gene>
<proteinExistence type="predicted"/>
<dbReference type="RefSeq" id="WP_308282113.1">
    <property type="nucleotide sequence ID" value="NZ_SHDH01000004.1"/>
</dbReference>
<sequence length="139" mass="15744">MAMYKSTQTHPKFLWRFFSCQQSKYFSVEATSEQEARSMLPDSPCLFSARIRQRDDLNSHALRLAIVVQGGGVIMDKSIALFNAEYKSQQASTLFEVIFDHVCKQEQVDQYLLDLIGVVCDLNEQINRCAVSALEVANA</sequence>
<dbReference type="EMBL" id="SHDO01000008">
    <property type="protein sequence ID" value="MBX6980117.1"/>
    <property type="molecule type" value="Genomic_DNA"/>
</dbReference>
<reference evidence="1" key="1">
    <citation type="submission" date="2019-02" db="EMBL/GenBank/DDBJ databases">
        <title>Genomic characterization of isolates from hospital effluents in KZN, South Africa.</title>
        <authorList>
            <person name="Ntshobeni N."/>
            <person name="Allam M."/>
            <person name="Ismail A."/>
            <person name="Amoako D."/>
            <person name="Essack S."/>
            <person name="Chenia H."/>
        </authorList>
    </citation>
    <scope>NUCLEOTIDE SEQUENCE</scope>
    <source>
        <strain evidence="1">AFE97_S1</strain>
    </source>
</reference>
<comment type="caution">
    <text evidence="1">The sequence shown here is derived from an EMBL/GenBank/DDBJ whole genome shotgun (WGS) entry which is preliminary data.</text>
</comment>
<dbReference type="Proteomes" id="UP000824410">
    <property type="component" value="Unassembled WGS sequence"/>
</dbReference>
<organism evidence="1 2">
    <name type="scientific">Providencia rettgeri</name>
    <dbReference type="NCBI Taxonomy" id="587"/>
    <lineage>
        <taxon>Bacteria</taxon>
        <taxon>Pseudomonadati</taxon>
        <taxon>Pseudomonadota</taxon>
        <taxon>Gammaproteobacteria</taxon>
        <taxon>Enterobacterales</taxon>
        <taxon>Morganellaceae</taxon>
        <taxon>Providencia</taxon>
    </lineage>
</organism>
<accession>A0AAP2NVH8</accession>
<evidence type="ECO:0000313" key="2">
    <source>
        <dbReference type="Proteomes" id="UP000824410"/>
    </source>
</evidence>
<dbReference type="AlphaFoldDB" id="A0AAP2NVH8"/>
<evidence type="ECO:0000313" key="1">
    <source>
        <dbReference type="EMBL" id="MBX6980117.1"/>
    </source>
</evidence>
<protein>
    <submittedName>
        <fullName evidence="1">Host cell division inhibitor Icd-like protein</fullName>
    </submittedName>
</protein>
<name>A0AAP2NVH8_PRORE</name>